<evidence type="ECO:0000313" key="6">
    <source>
        <dbReference type="EMBL" id="OOL81017.1"/>
    </source>
</evidence>
<keyword evidence="1" id="KW-0805">Transcription regulation</keyword>
<dbReference type="PANTHER" id="PTHR30185:SF18">
    <property type="entry name" value="TRANSCRIPTIONAL REGULATOR MTLR"/>
    <property type="match status" value="1"/>
</dbReference>
<dbReference type="EMBL" id="MUYF01000003">
    <property type="protein sequence ID" value="OOL81017.1"/>
    <property type="molecule type" value="Genomic_DNA"/>
</dbReference>
<dbReference type="InterPro" id="IPR007737">
    <property type="entry name" value="Mga_HTH"/>
</dbReference>
<proteinExistence type="predicted"/>
<evidence type="ECO:0000259" key="3">
    <source>
        <dbReference type="Pfam" id="PF05043"/>
    </source>
</evidence>
<feature type="domain" description="Mga helix-turn-helix" evidence="3">
    <location>
        <begin position="82"/>
        <end position="159"/>
    </location>
</feature>
<feature type="domain" description="Helix-turn-helix type 11" evidence="5">
    <location>
        <begin position="11"/>
        <end position="51"/>
    </location>
</feature>
<dbReference type="Pfam" id="PF08279">
    <property type="entry name" value="HTH_11"/>
    <property type="match status" value="1"/>
</dbReference>
<name>A0A1S8KMP9_9LACT</name>
<evidence type="ECO:0000256" key="2">
    <source>
        <dbReference type="ARBA" id="ARBA00023163"/>
    </source>
</evidence>
<dbReference type="Proteomes" id="UP000190409">
    <property type="component" value="Unassembled WGS sequence"/>
</dbReference>
<evidence type="ECO:0000259" key="4">
    <source>
        <dbReference type="Pfam" id="PF08270"/>
    </source>
</evidence>
<dbReference type="AlphaFoldDB" id="A0A1S8KMP9"/>
<organism evidence="6 7">
    <name type="scientific">Dolosigranulum pigrum</name>
    <dbReference type="NCBI Taxonomy" id="29394"/>
    <lineage>
        <taxon>Bacteria</taxon>
        <taxon>Bacillati</taxon>
        <taxon>Bacillota</taxon>
        <taxon>Bacilli</taxon>
        <taxon>Lactobacillales</taxon>
        <taxon>Carnobacteriaceae</taxon>
        <taxon>Dolosigranulum</taxon>
    </lineage>
</organism>
<evidence type="ECO:0000259" key="5">
    <source>
        <dbReference type="Pfam" id="PF08279"/>
    </source>
</evidence>
<reference evidence="6 7" key="1">
    <citation type="submission" date="2017-01" db="EMBL/GenBank/DDBJ databases">
        <title>Complete Genome Sequence of Dolosigranulum pigrum isolated from a Patient with interstitial lung disease.</title>
        <authorList>
            <person name="Mukhopadhyay R."/>
            <person name="Joaquin J."/>
            <person name="Hogue R."/>
            <person name="Fitzgerald S."/>
            <person name="Jospin G."/>
            <person name="Eisen J.A."/>
            <person name="Chaturvedi V."/>
        </authorList>
    </citation>
    <scope>NUCLEOTIDE SEQUENCE [LARGE SCALE GENOMIC DNA]</scope>
    <source>
        <strain evidence="6 7">15S00348</strain>
    </source>
</reference>
<dbReference type="InterPro" id="IPR036388">
    <property type="entry name" value="WH-like_DNA-bd_sf"/>
</dbReference>
<evidence type="ECO:0008006" key="8">
    <source>
        <dbReference type="Google" id="ProtNLM"/>
    </source>
</evidence>
<keyword evidence="2" id="KW-0804">Transcription</keyword>
<feature type="domain" description="M protein trans-acting positive regulator (MGA) PRD" evidence="4">
    <location>
        <begin position="203"/>
        <end position="398"/>
    </location>
</feature>
<dbReference type="InterPro" id="IPR050661">
    <property type="entry name" value="BglG_antiterminators"/>
</dbReference>
<evidence type="ECO:0000313" key="7">
    <source>
        <dbReference type="Proteomes" id="UP000190409"/>
    </source>
</evidence>
<dbReference type="SUPFAM" id="SSF46785">
    <property type="entry name" value="Winged helix' DNA-binding domain"/>
    <property type="match status" value="1"/>
</dbReference>
<dbReference type="InterPro" id="IPR013196">
    <property type="entry name" value="HTH_11"/>
</dbReference>
<dbReference type="InterPro" id="IPR036390">
    <property type="entry name" value="WH_DNA-bd_sf"/>
</dbReference>
<sequence>MKEVLRTTDFRRLNLLSFLHANREHPTPFEDLAEMFDVTTRTIRQDLDFLHDHYSDFGTVEHTTEGIILTLSKRGNNTLVKQNYLLSTNYIKILLYILEQGTTSLEDIATTFYISVSSASRIINQLSKRLVEKFDVSISHSPIELHGDERHIRFIWAQHLYEIEAELDWEGLGVEEELLDSCIWDIIEAMEVSVNIIAFSSAKILTYVGFQRYQQSNLVDETVLNTDFYLDQLFQAFDYDTEKIQAFKDEISHIFNVPYSDELIGQLFYVYLEKNFSLNYEHLIEMDKQNLSNKRLQLDIGGMLYRLSHEFKIDLPNKFDLLLEIHNSIHLFNIDLGSNYLYVRRNHYACKHLQQLIPEFYERAEGLLRELVSSLEMKRLDDPNYMEYLMYILLINWHDLLPQLLEKSSQLKFLIINHHNTRHSEVLKELFQFYFRKSIHFDSLEYPELRWQAINLDDYYAILTTKNVIDLETTTPIIHMNDVPTKEEFNRIRAEISNLLPNSINRL</sequence>
<evidence type="ECO:0000256" key="1">
    <source>
        <dbReference type="ARBA" id="ARBA00023015"/>
    </source>
</evidence>
<dbReference type="PANTHER" id="PTHR30185">
    <property type="entry name" value="CRYPTIC BETA-GLUCOSIDE BGL OPERON ANTITERMINATOR"/>
    <property type="match status" value="1"/>
</dbReference>
<dbReference type="InterPro" id="IPR013236">
    <property type="entry name" value="Mga_PRD_dom"/>
</dbReference>
<dbReference type="Pfam" id="PF08270">
    <property type="entry name" value="PRD_Mga"/>
    <property type="match status" value="1"/>
</dbReference>
<accession>A0A1S8KMP9</accession>
<gene>
    <name evidence="6" type="ORF">BWX42_03950</name>
</gene>
<protein>
    <recommendedName>
        <fullName evidence="8">HTH domain-containing protein</fullName>
    </recommendedName>
</protein>
<dbReference type="Pfam" id="PF05043">
    <property type="entry name" value="Mga"/>
    <property type="match status" value="1"/>
</dbReference>
<comment type="caution">
    <text evidence="6">The sequence shown here is derived from an EMBL/GenBank/DDBJ whole genome shotgun (WGS) entry which is preliminary data.</text>
</comment>
<dbReference type="Gene3D" id="1.10.10.10">
    <property type="entry name" value="Winged helix-like DNA-binding domain superfamily/Winged helix DNA-binding domain"/>
    <property type="match status" value="1"/>
</dbReference>